<protein>
    <submittedName>
        <fullName evidence="1">Uncharacterized protein</fullName>
    </submittedName>
</protein>
<gene>
    <name evidence="1" type="ORF">C7K55_06835</name>
</gene>
<proteinExistence type="predicted"/>
<dbReference type="EMBL" id="PXXO01000006">
    <property type="protein sequence ID" value="PSJ05744.1"/>
    <property type="molecule type" value="Genomic_DNA"/>
</dbReference>
<reference evidence="1 2" key="1">
    <citation type="journal article" date="2018" name="Environ. Microbiol.">
        <title>Ecological and genomic features of two widespread freshwater picocyanobacteria.</title>
        <authorList>
            <person name="Cabello-Yeves P.J."/>
            <person name="Picazo A."/>
            <person name="Camacho A."/>
            <person name="Callieri C."/>
            <person name="Rosselli R."/>
            <person name="Roda-Garcia J.J."/>
            <person name="Coutinho F.H."/>
            <person name="Rodriguez-Valera F."/>
        </authorList>
    </citation>
    <scope>NUCLEOTIDE SEQUENCE [LARGE SCALE GENOMIC DNA]</scope>
    <source>
        <strain evidence="1 2">Tous</strain>
    </source>
</reference>
<sequence length="189" mass="21332">MDGTTLRGEIRVKRYRLSKQGDQAILGAHCQLLKRYLDFNSQSLQRCLDLESGQLIDDLPAFLEASHAASQQGQLDRLYQSHQDELAVLLYVGRADGVLQRREKELIAHYLVGRFTGGSLQVEEIARDLAWKPVPNHDDFKLATQRLAQLEASLKKQIVQLCRQLIEVKETLDGDEEASIAEVIALLQP</sequence>
<name>A0A2P7MWX6_9CYAN</name>
<organism evidence="1 2">
    <name type="scientific">Cyanobium usitatum str. Tous</name>
    <dbReference type="NCBI Taxonomy" id="2116684"/>
    <lineage>
        <taxon>Bacteria</taxon>
        <taxon>Bacillati</taxon>
        <taxon>Cyanobacteriota</taxon>
        <taxon>Cyanophyceae</taxon>
        <taxon>Synechococcales</taxon>
        <taxon>Prochlorococcaceae</taxon>
        <taxon>Cyanobium</taxon>
    </lineage>
</organism>
<dbReference type="RefSeq" id="WP_106502678.1">
    <property type="nucleotide sequence ID" value="NZ_PXXO01000006.1"/>
</dbReference>
<evidence type="ECO:0000313" key="1">
    <source>
        <dbReference type="EMBL" id="PSJ05744.1"/>
    </source>
</evidence>
<dbReference type="Proteomes" id="UP000243002">
    <property type="component" value="Unassembled WGS sequence"/>
</dbReference>
<dbReference type="SUPFAM" id="SSF158682">
    <property type="entry name" value="TerB-like"/>
    <property type="match status" value="1"/>
</dbReference>
<accession>A0A2P7MWX6</accession>
<keyword evidence="2" id="KW-1185">Reference proteome</keyword>
<comment type="caution">
    <text evidence="1">The sequence shown here is derived from an EMBL/GenBank/DDBJ whole genome shotgun (WGS) entry which is preliminary data.</text>
</comment>
<dbReference type="CDD" id="cd07177">
    <property type="entry name" value="terB_like"/>
    <property type="match status" value="1"/>
</dbReference>
<dbReference type="InterPro" id="IPR029024">
    <property type="entry name" value="TerB-like"/>
</dbReference>
<dbReference type="Gene3D" id="1.10.3680.10">
    <property type="entry name" value="TerB-like"/>
    <property type="match status" value="1"/>
</dbReference>
<dbReference type="AlphaFoldDB" id="A0A2P7MWX6"/>
<evidence type="ECO:0000313" key="2">
    <source>
        <dbReference type="Proteomes" id="UP000243002"/>
    </source>
</evidence>